<dbReference type="AlphaFoldDB" id="A0A9P0DEW5"/>
<protein>
    <recommendedName>
        <fullName evidence="8">Dynein axonemal assembly factor 1 homolog</fullName>
    </recommendedName>
</protein>
<dbReference type="SMART" id="SM00365">
    <property type="entry name" value="LRR_SD22"/>
    <property type="match status" value="3"/>
</dbReference>
<reference evidence="10" key="1">
    <citation type="submission" date="2022-01" db="EMBL/GenBank/DDBJ databases">
        <authorList>
            <person name="King R."/>
        </authorList>
    </citation>
    <scope>NUCLEOTIDE SEQUENCE</scope>
</reference>
<organism evidence="10 11">
    <name type="scientific">Phaedon cochleariae</name>
    <name type="common">Mustard beetle</name>
    <dbReference type="NCBI Taxonomy" id="80249"/>
    <lineage>
        <taxon>Eukaryota</taxon>
        <taxon>Metazoa</taxon>
        <taxon>Ecdysozoa</taxon>
        <taxon>Arthropoda</taxon>
        <taxon>Hexapoda</taxon>
        <taxon>Insecta</taxon>
        <taxon>Pterygota</taxon>
        <taxon>Neoptera</taxon>
        <taxon>Endopterygota</taxon>
        <taxon>Coleoptera</taxon>
        <taxon>Polyphaga</taxon>
        <taxon>Cucujiformia</taxon>
        <taxon>Chrysomeloidea</taxon>
        <taxon>Chrysomelidae</taxon>
        <taxon>Chrysomelinae</taxon>
        <taxon>Chrysomelini</taxon>
        <taxon>Phaedon</taxon>
    </lineage>
</organism>
<evidence type="ECO:0000256" key="9">
    <source>
        <dbReference type="SAM" id="MobiDB-lite"/>
    </source>
</evidence>
<dbReference type="OrthoDB" id="1904536at2759"/>
<keyword evidence="4" id="KW-0433">Leucine-rich repeat</keyword>
<proteinExistence type="inferred from homology"/>
<dbReference type="InterPro" id="IPR032675">
    <property type="entry name" value="LRR_dom_sf"/>
</dbReference>
<dbReference type="EMBL" id="OU896717">
    <property type="protein sequence ID" value="CAH1118741.1"/>
    <property type="molecule type" value="Genomic_DNA"/>
</dbReference>
<evidence type="ECO:0000256" key="4">
    <source>
        <dbReference type="ARBA" id="ARBA00022614"/>
    </source>
</evidence>
<evidence type="ECO:0000256" key="2">
    <source>
        <dbReference type="ARBA" id="ARBA00004138"/>
    </source>
</evidence>
<feature type="compositionally biased region" description="Basic and acidic residues" evidence="9">
    <location>
        <begin position="9"/>
        <end position="20"/>
    </location>
</feature>
<dbReference type="Proteomes" id="UP001153737">
    <property type="component" value="Chromosome 11"/>
</dbReference>
<evidence type="ECO:0000313" key="10">
    <source>
        <dbReference type="EMBL" id="CAH1118741.1"/>
    </source>
</evidence>
<dbReference type="PANTHER" id="PTHR45973:SF9">
    <property type="entry name" value="LEUCINE-RICH REPEAT-CONTAINING PROTEIN 46"/>
    <property type="match status" value="1"/>
</dbReference>
<comment type="subcellular location">
    <subcellularLocation>
        <location evidence="2">Cell projection</location>
        <location evidence="2">Cilium</location>
    </subcellularLocation>
</comment>
<comment type="similarity">
    <text evidence="3">Belongs to the DNAAF1 family.</text>
</comment>
<accession>A0A9P0DEW5</accession>
<evidence type="ECO:0000256" key="6">
    <source>
        <dbReference type="ARBA" id="ARBA00023069"/>
    </source>
</evidence>
<keyword evidence="11" id="KW-1185">Reference proteome</keyword>
<evidence type="ECO:0000313" key="11">
    <source>
        <dbReference type="Proteomes" id="UP001153737"/>
    </source>
</evidence>
<gene>
    <name evidence="10" type="ORF">PHAECO_LOCUS2407</name>
</gene>
<comment type="function">
    <text evidence="1">Cilium-specific protein required for cilia structures.</text>
</comment>
<name>A0A9P0DEW5_PHACE</name>
<dbReference type="GO" id="GO:0035082">
    <property type="term" value="P:axoneme assembly"/>
    <property type="evidence" value="ECO:0007669"/>
    <property type="project" value="TreeGrafter"/>
</dbReference>
<dbReference type="InterPro" id="IPR050576">
    <property type="entry name" value="Cilia_flagella_integrity"/>
</dbReference>
<dbReference type="PANTHER" id="PTHR45973">
    <property type="entry name" value="PROTEIN PHOSPHATASE 1 REGULATORY SUBUNIT SDS22-RELATED"/>
    <property type="match status" value="1"/>
</dbReference>
<keyword evidence="5" id="KW-0677">Repeat</keyword>
<dbReference type="GO" id="GO:0070840">
    <property type="term" value="F:dynein complex binding"/>
    <property type="evidence" value="ECO:0007669"/>
    <property type="project" value="TreeGrafter"/>
</dbReference>
<dbReference type="InterPro" id="IPR001611">
    <property type="entry name" value="Leu-rich_rpt"/>
</dbReference>
<evidence type="ECO:0000256" key="8">
    <source>
        <dbReference type="ARBA" id="ARBA00024433"/>
    </source>
</evidence>
<dbReference type="GO" id="GO:0005930">
    <property type="term" value="C:axoneme"/>
    <property type="evidence" value="ECO:0007669"/>
    <property type="project" value="TreeGrafter"/>
</dbReference>
<dbReference type="Gene3D" id="3.80.10.10">
    <property type="entry name" value="Ribonuclease Inhibitor"/>
    <property type="match status" value="1"/>
</dbReference>
<keyword evidence="7" id="KW-0966">Cell projection</keyword>
<evidence type="ECO:0000256" key="1">
    <source>
        <dbReference type="ARBA" id="ARBA00003843"/>
    </source>
</evidence>
<evidence type="ECO:0000256" key="7">
    <source>
        <dbReference type="ARBA" id="ARBA00023273"/>
    </source>
</evidence>
<dbReference type="FunFam" id="3.80.10.10:FF:000166">
    <property type="entry name" value="Dynein assembly factor 1, axonemal"/>
    <property type="match status" value="1"/>
</dbReference>
<keyword evidence="6" id="KW-0969">Cilium</keyword>
<sequence>MSALIENPPRNERTEKEKIQETSQKGVLDGICNEPRMTKEYLKKHCKEQKLYQTPYLNDVLYLHFKGFSYIENLEEYTGLRCLWLENNGLRQISGLENQKELRSLFLHYNLIKKIENLESCSILDTLNISYNQVKKIENLGTKSHFSHFFIPLYRSAISMCSELS</sequence>
<dbReference type="PROSITE" id="PS51450">
    <property type="entry name" value="LRR"/>
    <property type="match status" value="3"/>
</dbReference>
<evidence type="ECO:0000256" key="5">
    <source>
        <dbReference type="ARBA" id="ARBA00022737"/>
    </source>
</evidence>
<evidence type="ECO:0000256" key="3">
    <source>
        <dbReference type="ARBA" id="ARBA00006453"/>
    </source>
</evidence>
<reference evidence="10" key="2">
    <citation type="submission" date="2022-10" db="EMBL/GenBank/DDBJ databases">
        <authorList>
            <consortium name="ENA_rothamsted_submissions"/>
            <consortium name="culmorum"/>
            <person name="King R."/>
        </authorList>
    </citation>
    <scope>NUCLEOTIDE SEQUENCE</scope>
</reference>
<feature type="region of interest" description="Disordered" evidence="9">
    <location>
        <begin position="1"/>
        <end position="22"/>
    </location>
</feature>
<dbReference type="SUPFAM" id="SSF52058">
    <property type="entry name" value="L domain-like"/>
    <property type="match status" value="1"/>
</dbReference>